<evidence type="ECO:0000313" key="3">
    <source>
        <dbReference type="Proteomes" id="UP000609064"/>
    </source>
</evidence>
<evidence type="ECO:0000256" key="1">
    <source>
        <dbReference type="SAM" id="SignalP"/>
    </source>
</evidence>
<dbReference type="InterPro" id="IPR018247">
    <property type="entry name" value="EF_Hand_1_Ca_BS"/>
</dbReference>
<dbReference type="AlphaFoldDB" id="A0A916YLE0"/>
<protein>
    <recommendedName>
        <fullName evidence="4">EF-hand domain-containing protein</fullName>
    </recommendedName>
</protein>
<feature type="chain" id="PRO_5037018699" description="EF-hand domain-containing protein" evidence="1">
    <location>
        <begin position="18"/>
        <end position="599"/>
    </location>
</feature>
<comment type="caution">
    <text evidence="2">The sequence shown here is derived from an EMBL/GenBank/DDBJ whole genome shotgun (WGS) entry which is preliminary data.</text>
</comment>
<name>A0A916YLE0_9BACT</name>
<dbReference type="EMBL" id="BMKK01000003">
    <property type="protein sequence ID" value="GGD51482.1"/>
    <property type="molecule type" value="Genomic_DNA"/>
</dbReference>
<organism evidence="2 3">
    <name type="scientific">Emticicia aquatilis</name>
    <dbReference type="NCBI Taxonomy" id="1537369"/>
    <lineage>
        <taxon>Bacteria</taxon>
        <taxon>Pseudomonadati</taxon>
        <taxon>Bacteroidota</taxon>
        <taxon>Cytophagia</taxon>
        <taxon>Cytophagales</taxon>
        <taxon>Leadbetterellaceae</taxon>
        <taxon>Emticicia</taxon>
    </lineage>
</organism>
<proteinExistence type="predicted"/>
<evidence type="ECO:0000313" key="2">
    <source>
        <dbReference type="EMBL" id="GGD51482.1"/>
    </source>
</evidence>
<reference evidence="2" key="2">
    <citation type="submission" date="2020-09" db="EMBL/GenBank/DDBJ databases">
        <authorList>
            <person name="Sun Q."/>
            <person name="Zhou Y."/>
        </authorList>
    </citation>
    <scope>NUCLEOTIDE SEQUENCE</scope>
    <source>
        <strain evidence="2">CGMCC 1.15958</strain>
    </source>
</reference>
<gene>
    <name evidence="2" type="ORF">GCM10011514_14610</name>
</gene>
<evidence type="ECO:0008006" key="4">
    <source>
        <dbReference type="Google" id="ProtNLM"/>
    </source>
</evidence>
<dbReference type="RefSeq" id="WP_188765407.1">
    <property type="nucleotide sequence ID" value="NZ_BMKK01000003.1"/>
</dbReference>
<accession>A0A916YLE0</accession>
<dbReference type="PROSITE" id="PS00018">
    <property type="entry name" value="EF_HAND_1"/>
    <property type="match status" value="1"/>
</dbReference>
<feature type="signal peptide" evidence="1">
    <location>
        <begin position="1"/>
        <end position="17"/>
    </location>
</feature>
<sequence length="599" mass="66632">MKKLFLFLFLISSVVNAQILNWTEKDDDGGSATEKKVVDINSDIQIKINSDSLARRMRSKTQLPKSFWDKVNKVSIALSKRKESLDKIKESNKNFKNLTNNTGSFAVYAKSIADAAEAPNAILDAAPEIADDFDDKLNKLPLNELATKSGQYGALFDAAQSLSEDLRKIIKDSISNQKILVQLGAWIVTKQGQTPIHLAGFDSLQKGDRYEVERFNFQLSDAQQQQLKTFSDLITDTNQNGKVTNQEVMQLVTDVFQNTATFKSLASLRDFAKNLVDKYKTQAPAVIAQVRPVFIDLQNYANSLKALGEKYKNPSSAQGMSSQQFLLQTQSDLSNLYNTTSRLIVDTLKNKYIPLVQKLANQAAGEIKTDLTALQTQLNGVVTGINSDLENLNTAKNELIGFFKGSSFDESTLQFSDLNTKLAFNALPQETEFSLKDTGFRQEGDFVIIKIGTSTGQNSTQTLETDRIYLFKVLPSVHTTVGVIFADPHSQTLPIKTVFQPAASYSFIMTGLFDKKLRRKSVSYNKYFGLGWGLNFASMDFNKDDVPELGVGLTVSLFKDWLQGGIGYNVPNDKRYWFFSVKIPLPTFSFGSVQTGGSN</sequence>
<keyword evidence="1" id="KW-0732">Signal</keyword>
<reference evidence="2" key="1">
    <citation type="journal article" date="2014" name="Int. J. Syst. Evol. Microbiol.">
        <title>Complete genome sequence of Corynebacterium casei LMG S-19264T (=DSM 44701T), isolated from a smear-ripened cheese.</title>
        <authorList>
            <consortium name="US DOE Joint Genome Institute (JGI-PGF)"/>
            <person name="Walter F."/>
            <person name="Albersmeier A."/>
            <person name="Kalinowski J."/>
            <person name="Ruckert C."/>
        </authorList>
    </citation>
    <scope>NUCLEOTIDE SEQUENCE</scope>
    <source>
        <strain evidence="2">CGMCC 1.15958</strain>
    </source>
</reference>
<dbReference type="Proteomes" id="UP000609064">
    <property type="component" value="Unassembled WGS sequence"/>
</dbReference>
<keyword evidence="3" id="KW-1185">Reference proteome</keyword>